<protein>
    <submittedName>
        <fullName evidence="1">Uncharacterized protein</fullName>
    </submittedName>
</protein>
<dbReference type="InterPro" id="IPR035994">
    <property type="entry name" value="Nucleoside_phosphorylase_sf"/>
</dbReference>
<accession>A0A7C8KH40</accession>
<comment type="caution">
    <text evidence="1">The sequence shown here is derived from an EMBL/GenBank/DDBJ whole genome shotgun (WGS) entry which is preliminary data.</text>
</comment>
<dbReference type="PANTHER" id="PTHR46082">
    <property type="entry name" value="ATP/GTP-BINDING PROTEIN-RELATED"/>
    <property type="match status" value="1"/>
</dbReference>
<reference evidence="1 2" key="1">
    <citation type="submission" date="2019-06" db="EMBL/GenBank/DDBJ databases">
        <authorList>
            <person name="Palmer J.M."/>
        </authorList>
    </citation>
    <scope>NUCLEOTIDE SEQUENCE [LARGE SCALE GENOMIC DNA]</scope>
    <source>
        <strain evidence="1 2">TWF788</strain>
    </source>
</reference>
<sequence>MSNEHSAQHDKGTIAIISAIEFEMSAFRFMLDRKYPRLLIVQSDCNSYILSKLNSHNVVLVYHPDNQGKKTTTIIAKNIGRTFRSIQQQSLITINKNIPNDKKIST</sequence>
<name>A0A7C8KH40_ORBOL</name>
<proteinExistence type="predicted"/>
<dbReference type="InterPro" id="IPR053137">
    <property type="entry name" value="NLR-like"/>
</dbReference>
<dbReference type="Proteomes" id="UP000479691">
    <property type="component" value="Unassembled WGS sequence"/>
</dbReference>
<evidence type="ECO:0000313" key="1">
    <source>
        <dbReference type="EMBL" id="KAF3168236.1"/>
    </source>
</evidence>
<evidence type="ECO:0000313" key="2">
    <source>
        <dbReference type="Proteomes" id="UP000479691"/>
    </source>
</evidence>
<dbReference type="Gene3D" id="3.40.50.1580">
    <property type="entry name" value="Nucleoside phosphorylase domain"/>
    <property type="match status" value="1"/>
</dbReference>
<dbReference type="PANTHER" id="PTHR46082:SF11">
    <property type="entry name" value="AAA+ ATPASE DOMAIN-CONTAINING PROTEIN-RELATED"/>
    <property type="match status" value="1"/>
</dbReference>
<gene>
    <name evidence="1" type="ORF">TWF788_010966</name>
</gene>
<dbReference type="GO" id="GO:0009116">
    <property type="term" value="P:nucleoside metabolic process"/>
    <property type="evidence" value="ECO:0007669"/>
    <property type="project" value="InterPro"/>
</dbReference>
<dbReference type="AlphaFoldDB" id="A0A7C8KH40"/>
<organism evidence="1 2">
    <name type="scientific">Orbilia oligospora</name>
    <name type="common">Nematode-trapping fungus</name>
    <name type="synonym">Arthrobotrys oligospora</name>
    <dbReference type="NCBI Taxonomy" id="2813651"/>
    <lineage>
        <taxon>Eukaryota</taxon>
        <taxon>Fungi</taxon>
        <taxon>Dikarya</taxon>
        <taxon>Ascomycota</taxon>
        <taxon>Pezizomycotina</taxon>
        <taxon>Orbiliomycetes</taxon>
        <taxon>Orbiliales</taxon>
        <taxon>Orbiliaceae</taxon>
        <taxon>Orbilia</taxon>
    </lineage>
</organism>
<dbReference type="GO" id="GO:0003824">
    <property type="term" value="F:catalytic activity"/>
    <property type="evidence" value="ECO:0007669"/>
    <property type="project" value="InterPro"/>
</dbReference>
<dbReference type="EMBL" id="JAABOE010000087">
    <property type="protein sequence ID" value="KAF3168236.1"/>
    <property type="molecule type" value="Genomic_DNA"/>
</dbReference>